<dbReference type="PROSITE" id="PS50929">
    <property type="entry name" value="ABC_TM1F"/>
    <property type="match status" value="1"/>
</dbReference>
<dbReference type="GO" id="GO:0005524">
    <property type="term" value="F:ATP binding"/>
    <property type="evidence" value="ECO:0007669"/>
    <property type="project" value="UniProtKB-KW"/>
</dbReference>
<feature type="transmembrane region" description="Helical" evidence="11">
    <location>
        <begin position="281"/>
        <end position="299"/>
    </location>
</feature>
<evidence type="ECO:0000256" key="2">
    <source>
        <dbReference type="ARBA" id="ARBA00022448"/>
    </source>
</evidence>
<dbReference type="InterPro" id="IPR039421">
    <property type="entry name" value="Type_1_exporter"/>
</dbReference>
<keyword evidence="5 11" id="KW-0812">Transmembrane</keyword>
<dbReference type="EMBL" id="AWSA01000011">
    <property type="protein sequence ID" value="EWT02370.1"/>
    <property type="molecule type" value="Genomic_DNA"/>
</dbReference>
<dbReference type="STRING" id="1386089.N865_06240"/>
<evidence type="ECO:0000313" key="15">
    <source>
        <dbReference type="Proteomes" id="UP000019489"/>
    </source>
</evidence>
<evidence type="ECO:0000313" key="14">
    <source>
        <dbReference type="EMBL" id="EWT02370.1"/>
    </source>
</evidence>
<dbReference type="InterPro" id="IPR003593">
    <property type="entry name" value="AAA+_ATPase"/>
</dbReference>
<keyword evidence="7" id="KW-0067">ATP-binding</keyword>
<evidence type="ECO:0000256" key="6">
    <source>
        <dbReference type="ARBA" id="ARBA00022741"/>
    </source>
</evidence>
<feature type="transmembrane region" description="Helical" evidence="11">
    <location>
        <begin position="184"/>
        <end position="207"/>
    </location>
</feature>
<feature type="compositionally biased region" description="Polar residues" evidence="10">
    <location>
        <begin position="1"/>
        <end position="14"/>
    </location>
</feature>
<keyword evidence="2" id="KW-0813">Transport</keyword>
<dbReference type="GO" id="GO:0016887">
    <property type="term" value="F:ATP hydrolysis activity"/>
    <property type="evidence" value="ECO:0007669"/>
    <property type="project" value="InterPro"/>
</dbReference>
<dbReference type="PANTHER" id="PTHR43394">
    <property type="entry name" value="ATP-DEPENDENT PERMEASE MDL1, MITOCHONDRIAL"/>
    <property type="match status" value="1"/>
</dbReference>
<dbReference type="PROSITE" id="PS50893">
    <property type="entry name" value="ABC_TRANSPORTER_2"/>
    <property type="match status" value="1"/>
</dbReference>
<dbReference type="SMART" id="SM00382">
    <property type="entry name" value="AAA"/>
    <property type="match status" value="1"/>
</dbReference>
<dbReference type="RefSeq" id="WP_245603692.1">
    <property type="nucleotide sequence ID" value="NZ_AWSA01000011.1"/>
</dbReference>
<keyword evidence="8 11" id="KW-1133">Transmembrane helix</keyword>
<dbReference type="SUPFAM" id="SSF90123">
    <property type="entry name" value="ABC transporter transmembrane region"/>
    <property type="match status" value="1"/>
</dbReference>
<dbReference type="Proteomes" id="UP000019489">
    <property type="component" value="Unassembled WGS sequence"/>
</dbReference>
<organism evidence="14 15">
    <name type="scientific">Intrasporangium oryzae NRRL B-24470</name>
    <dbReference type="NCBI Taxonomy" id="1386089"/>
    <lineage>
        <taxon>Bacteria</taxon>
        <taxon>Bacillati</taxon>
        <taxon>Actinomycetota</taxon>
        <taxon>Actinomycetes</taxon>
        <taxon>Micrococcales</taxon>
        <taxon>Intrasporangiaceae</taxon>
        <taxon>Intrasporangium</taxon>
    </lineage>
</organism>
<dbReference type="Gene3D" id="1.20.1560.10">
    <property type="entry name" value="ABC transporter type 1, transmembrane domain"/>
    <property type="match status" value="1"/>
</dbReference>
<feature type="domain" description="ABC transporter" evidence="12">
    <location>
        <begin position="375"/>
        <end position="609"/>
    </location>
</feature>
<comment type="caution">
    <text evidence="14">The sequence shown here is derived from an EMBL/GenBank/DDBJ whole genome shotgun (WGS) entry which is preliminary data.</text>
</comment>
<comment type="subcellular location">
    <subcellularLocation>
        <location evidence="1">Cell membrane</location>
        <topology evidence="1">Multi-pass membrane protein</topology>
    </subcellularLocation>
</comment>
<proteinExistence type="predicted"/>
<evidence type="ECO:0000259" key="12">
    <source>
        <dbReference type="PROSITE" id="PS50893"/>
    </source>
</evidence>
<feature type="domain" description="ABC transmembrane type-1" evidence="13">
    <location>
        <begin position="55"/>
        <end position="339"/>
    </location>
</feature>
<keyword evidence="4" id="KW-0997">Cell inner membrane</keyword>
<dbReference type="InterPro" id="IPR017871">
    <property type="entry name" value="ABC_transporter-like_CS"/>
</dbReference>
<evidence type="ECO:0000259" key="13">
    <source>
        <dbReference type="PROSITE" id="PS50929"/>
    </source>
</evidence>
<dbReference type="Pfam" id="PF00005">
    <property type="entry name" value="ABC_tran"/>
    <property type="match status" value="1"/>
</dbReference>
<dbReference type="InterPro" id="IPR027417">
    <property type="entry name" value="P-loop_NTPase"/>
</dbReference>
<feature type="region of interest" description="Disordered" evidence="10">
    <location>
        <begin position="1"/>
        <end position="28"/>
    </location>
</feature>
<evidence type="ECO:0000256" key="5">
    <source>
        <dbReference type="ARBA" id="ARBA00022692"/>
    </source>
</evidence>
<accession>W9G8I4</accession>
<dbReference type="PROSITE" id="PS00211">
    <property type="entry name" value="ABC_TRANSPORTER_1"/>
    <property type="match status" value="1"/>
</dbReference>
<sequence>MNDTTIATNVTTSAPARGGRGPARIDPDDRAQLAESPVSVRRVASLFRPHRATVAVVTAIIVAISLISMAQPFLLRAVIDHALPQQDLRLLLWAVGGMLAVAVVTQLLGVVQTWLTTTVGQRVMHGLRTDVFRHVQRQSIAFFTRTRSGEVQSRLTHDISGMQSVITSTATSIASNVTTAVATAIAMIALSPRLSFLSLLVIPPAVWMTRRVALLRRDITAARQRRLADLHSQVEEGLTVSGATLIKTLSAGQLTADRFAATSTDLIDLELRSQLAGRWRMATMQMIFAAIPALIYLAAGFPATSGGMTIGTLIAFTALQAGIFRPLMGLLDVGAQWVTSMALFSRIFGYLDLPVEIVPPADPVEVEHDRVRGELRFEGVSVTHDGRRYAVDDVTLSVPAGTTLALVGETGSGKSTLAGLVSRLTDPAAGRVTIDGVDLRDLAPEDLARIVGVVSQETYLVHASIRDNLLLAAPQATDDELWQALEAAQVSHLVAGLPDGLDTVVGARGHRFSGGEKQRLAIARTLLRGPRILVLDEATSALDNETERDLQTAIDRLMAGRTTLTIAHRLSTVRDAEQIAVLDHGRVVELGDHDGLLDLGGRYARLVESRSERPERPALAA</sequence>
<evidence type="ECO:0000256" key="8">
    <source>
        <dbReference type="ARBA" id="ARBA00022989"/>
    </source>
</evidence>
<evidence type="ECO:0000256" key="1">
    <source>
        <dbReference type="ARBA" id="ARBA00004651"/>
    </source>
</evidence>
<protein>
    <submittedName>
        <fullName evidence="14">Multidrug ABC transporter ATPase</fullName>
    </submittedName>
</protein>
<keyword evidence="15" id="KW-1185">Reference proteome</keyword>
<evidence type="ECO:0000256" key="9">
    <source>
        <dbReference type="ARBA" id="ARBA00023136"/>
    </source>
</evidence>
<dbReference type="AlphaFoldDB" id="W9G8I4"/>
<evidence type="ECO:0000256" key="11">
    <source>
        <dbReference type="SAM" id="Phobius"/>
    </source>
</evidence>
<dbReference type="eggNOG" id="COG1132">
    <property type="taxonomic scope" value="Bacteria"/>
</dbReference>
<dbReference type="InterPro" id="IPR036640">
    <property type="entry name" value="ABC1_TM_sf"/>
</dbReference>
<feature type="transmembrane region" description="Helical" evidence="11">
    <location>
        <begin position="52"/>
        <end position="78"/>
    </location>
</feature>
<evidence type="ECO:0000256" key="7">
    <source>
        <dbReference type="ARBA" id="ARBA00022840"/>
    </source>
</evidence>
<evidence type="ECO:0000256" key="10">
    <source>
        <dbReference type="SAM" id="MobiDB-lite"/>
    </source>
</evidence>
<dbReference type="InterPro" id="IPR011527">
    <property type="entry name" value="ABC1_TM_dom"/>
</dbReference>
<dbReference type="CDD" id="cd18550">
    <property type="entry name" value="ABC_6TM_exporter_like"/>
    <property type="match status" value="1"/>
</dbReference>
<evidence type="ECO:0000256" key="3">
    <source>
        <dbReference type="ARBA" id="ARBA00022475"/>
    </source>
</evidence>
<dbReference type="SUPFAM" id="SSF52540">
    <property type="entry name" value="P-loop containing nucleoside triphosphate hydrolases"/>
    <property type="match status" value="1"/>
</dbReference>
<dbReference type="GO" id="GO:0015421">
    <property type="term" value="F:ABC-type oligopeptide transporter activity"/>
    <property type="evidence" value="ECO:0007669"/>
    <property type="project" value="TreeGrafter"/>
</dbReference>
<keyword evidence="6" id="KW-0547">Nucleotide-binding</keyword>
<keyword evidence="3" id="KW-1003">Cell membrane</keyword>
<feature type="transmembrane region" description="Helical" evidence="11">
    <location>
        <begin position="90"/>
        <end position="115"/>
    </location>
</feature>
<dbReference type="PANTHER" id="PTHR43394:SF1">
    <property type="entry name" value="ATP-BINDING CASSETTE SUB-FAMILY B MEMBER 10, MITOCHONDRIAL"/>
    <property type="match status" value="1"/>
</dbReference>
<dbReference type="Pfam" id="PF00664">
    <property type="entry name" value="ABC_membrane"/>
    <property type="match status" value="1"/>
</dbReference>
<name>W9G8I4_9MICO</name>
<dbReference type="FunFam" id="3.40.50.300:FF:001001">
    <property type="entry name" value="Multidrug ABC transporter ATP-binding protein"/>
    <property type="match status" value="1"/>
</dbReference>
<dbReference type="GO" id="GO:0005886">
    <property type="term" value="C:plasma membrane"/>
    <property type="evidence" value="ECO:0007669"/>
    <property type="project" value="UniProtKB-SubCell"/>
</dbReference>
<reference evidence="14 15" key="1">
    <citation type="submission" date="2013-08" db="EMBL/GenBank/DDBJ databases">
        <title>Intrasporangium oryzae NRRL B-24470.</title>
        <authorList>
            <person name="Liu H."/>
            <person name="Wang G."/>
        </authorList>
    </citation>
    <scope>NUCLEOTIDE SEQUENCE [LARGE SCALE GENOMIC DNA]</scope>
    <source>
        <strain evidence="14 15">NRRL B-24470</strain>
    </source>
</reference>
<dbReference type="Gene3D" id="3.40.50.300">
    <property type="entry name" value="P-loop containing nucleotide triphosphate hydrolases"/>
    <property type="match status" value="1"/>
</dbReference>
<gene>
    <name evidence="14" type="ORF">N865_06240</name>
</gene>
<dbReference type="InterPro" id="IPR003439">
    <property type="entry name" value="ABC_transporter-like_ATP-bd"/>
</dbReference>
<evidence type="ECO:0000256" key="4">
    <source>
        <dbReference type="ARBA" id="ARBA00022519"/>
    </source>
</evidence>
<dbReference type="PATRIC" id="fig|1386089.3.peg.1376"/>
<keyword evidence="9 11" id="KW-0472">Membrane</keyword>